<dbReference type="PANTHER" id="PTHR47245:SF1">
    <property type="entry name" value="FOLDASE PROTEIN PRSA"/>
    <property type="match status" value="1"/>
</dbReference>
<keyword evidence="5 7" id="KW-0697">Rotamase</keyword>
<dbReference type="EMBL" id="AP028947">
    <property type="protein sequence ID" value="BET26046.1"/>
    <property type="molecule type" value="Genomic_DNA"/>
</dbReference>
<comment type="catalytic activity">
    <reaction evidence="1">
        <text>[protein]-peptidylproline (omega=180) = [protein]-peptidylproline (omega=0)</text>
        <dbReference type="Rhea" id="RHEA:16237"/>
        <dbReference type="Rhea" id="RHEA-COMP:10747"/>
        <dbReference type="Rhea" id="RHEA-COMP:10748"/>
        <dbReference type="ChEBI" id="CHEBI:83833"/>
        <dbReference type="ChEBI" id="CHEBI:83834"/>
        <dbReference type="EC" id="5.2.1.8"/>
    </reaction>
</comment>
<evidence type="ECO:0000256" key="7">
    <source>
        <dbReference type="PROSITE-ProRule" id="PRU00278"/>
    </source>
</evidence>
<evidence type="ECO:0000256" key="5">
    <source>
        <dbReference type="ARBA" id="ARBA00023110"/>
    </source>
</evidence>
<sequence>MFKTTLKATCLAAVLVLGNPVHAQNAAMVNGQSIPSALVDFIMAEQEKRGQAASPEMRATIRQELINQEVMKQEAVKKGLGSNPEVKYQVQMMNQAILANALREDFYKNTKLTDAEVQKAYAEIAKMMGGSEFRASHILVEKEDEAKSIIDQLGKGGKFEELAKSKSKDPGSAQNGGDLDWANPNSFVPEFSQAMVGLKKGEYTKTPVKSQFGYHVILLADTRQATAPKLEEIRPQLEQKMINDKWEEYQGKLLTSAKIK</sequence>
<evidence type="ECO:0000256" key="6">
    <source>
        <dbReference type="ARBA" id="ARBA00023235"/>
    </source>
</evidence>
<dbReference type="InterPro" id="IPR046357">
    <property type="entry name" value="PPIase_dom_sf"/>
</dbReference>
<feature type="domain" description="PpiC" evidence="10">
    <location>
        <begin position="130"/>
        <end position="221"/>
    </location>
</feature>
<dbReference type="RefSeq" id="WP_130556449.1">
    <property type="nucleotide sequence ID" value="NZ_AP028947.1"/>
</dbReference>
<dbReference type="Gene3D" id="1.10.8.1040">
    <property type="match status" value="1"/>
</dbReference>
<feature type="region of interest" description="Disordered" evidence="8">
    <location>
        <begin position="163"/>
        <end position="182"/>
    </location>
</feature>
<dbReference type="InterPro" id="IPR000297">
    <property type="entry name" value="PPIase_PpiC"/>
</dbReference>
<gene>
    <name evidence="11" type="ORF">RGQ30_15470</name>
</gene>
<dbReference type="Gene3D" id="3.10.50.40">
    <property type="match status" value="1"/>
</dbReference>
<proteinExistence type="inferred from homology"/>
<evidence type="ECO:0000256" key="2">
    <source>
        <dbReference type="ARBA" id="ARBA00007656"/>
    </source>
</evidence>
<dbReference type="EC" id="5.2.1.8" evidence="3"/>
<feature type="signal peptide" evidence="9">
    <location>
        <begin position="1"/>
        <end position="23"/>
    </location>
</feature>
<evidence type="ECO:0000313" key="11">
    <source>
        <dbReference type="EMBL" id="BET26046.1"/>
    </source>
</evidence>
<comment type="similarity">
    <text evidence="2">Belongs to the PpiC/parvulin rotamase family.</text>
</comment>
<reference evidence="11 12" key="1">
    <citation type="submission" date="2023-10" db="EMBL/GenBank/DDBJ databases">
        <title>Complete Genome Sequence of Limnobacter thiooxidans CS-K2T, Isolated from freshwater lake sediments in Bavaria, Germany.</title>
        <authorList>
            <person name="Naruki M."/>
            <person name="Watanabe A."/>
            <person name="Warashina T."/>
            <person name="Morita T."/>
            <person name="Arakawa K."/>
        </authorList>
    </citation>
    <scope>NUCLEOTIDE SEQUENCE [LARGE SCALE GENOMIC DNA]</scope>
    <source>
        <strain evidence="11 12">CS-K2</strain>
    </source>
</reference>
<dbReference type="SUPFAM" id="SSF109998">
    <property type="entry name" value="Triger factor/SurA peptide-binding domain-like"/>
    <property type="match status" value="1"/>
</dbReference>
<evidence type="ECO:0000256" key="3">
    <source>
        <dbReference type="ARBA" id="ARBA00013194"/>
    </source>
</evidence>
<dbReference type="GO" id="GO:0003755">
    <property type="term" value="F:peptidyl-prolyl cis-trans isomerase activity"/>
    <property type="evidence" value="ECO:0007669"/>
    <property type="project" value="UniProtKB-KW"/>
</dbReference>
<keyword evidence="6 7" id="KW-0413">Isomerase</keyword>
<evidence type="ECO:0000256" key="9">
    <source>
        <dbReference type="SAM" id="SignalP"/>
    </source>
</evidence>
<keyword evidence="12" id="KW-1185">Reference proteome</keyword>
<dbReference type="AlphaFoldDB" id="A0AA86JFJ9"/>
<dbReference type="PANTHER" id="PTHR47245">
    <property type="entry name" value="PEPTIDYLPROLYL ISOMERASE"/>
    <property type="match status" value="1"/>
</dbReference>
<feature type="chain" id="PRO_5041653331" description="peptidylprolyl isomerase" evidence="9">
    <location>
        <begin position="24"/>
        <end position="260"/>
    </location>
</feature>
<dbReference type="KEGG" id="lto:RGQ30_15470"/>
<dbReference type="SUPFAM" id="SSF54534">
    <property type="entry name" value="FKBP-like"/>
    <property type="match status" value="1"/>
</dbReference>
<keyword evidence="4 9" id="KW-0732">Signal</keyword>
<organism evidence="11 12">
    <name type="scientific">Limnobacter thiooxidans</name>
    <dbReference type="NCBI Taxonomy" id="131080"/>
    <lineage>
        <taxon>Bacteria</taxon>
        <taxon>Pseudomonadati</taxon>
        <taxon>Pseudomonadota</taxon>
        <taxon>Betaproteobacteria</taxon>
        <taxon>Burkholderiales</taxon>
        <taxon>Burkholderiaceae</taxon>
        <taxon>Limnobacter</taxon>
    </lineage>
</organism>
<evidence type="ECO:0000259" key="10">
    <source>
        <dbReference type="PROSITE" id="PS50198"/>
    </source>
</evidence>
<protein>
    <recommendedName>
        <fullName evidence="3">peptidylprolyl isomerase</fullName>
        <ecNumber evidence="3">5.2.1.8</ecNumber>
    </recommendedName>
</protein>
<evidence type="ECO:0000256" key="4">
    <source>
        <dbReference type="ARBA" id="ARBA00022729"/>
    </source>
</evidence>
<evidence type="ECO:0000313" key="12">
    <source>
        <dbReference type="Proteomes" id="UP001329151"/>
    </source>
</evidence>
<evidence type="ECO:0000256" key="1">
    <source>
        <dbReference type="ARBA" id="ARBA00000971"/>
    </source>
</evidence>
<dbReference type="PROSITE" id="PS50198">
    <property type="entry name" value="PPIC_PPIASE_2"/>
    <property type="match status" value="1"/>
</dbReference>
<dbReference type="InterPro" id="IPR050245">
    <property type="entry name" value="PrsA_foldase"/>
</dbReference>
<dbReference type="InterPro" id="IPR027304">
    <property type="entry name" value="Trigger_fact/SurA_dom_sf"/>
</dbReference>
<name>A0AA86JFJ9_9BURK</name>
<accession>A0AA86JFJ9</accession>
<dbReference type="Proteomes" id="UP001329151">
    <property type="component" value="Chromosome"/>
</dbReference>
<evidence type="ECO:0000256" key="8">
    <source>
        <dbReference type="SAM" id="MobiDB-lite"/>
    </source>
</evidence>
<dbReference type="Pfam" id="PF00639">
    <property type="entry name" value="Rotamase"/>
    <property type="match status" value="1"/>
</dbReference>